<dbReference type="PANTHER" id="PTHR21521">
    <property type="entry name" value="AMUN, ISOFORM A"/>
    <property type="match status" value="1"/>
</dbReference>
<feature type="compositionally biased region" description="Low complexity" evidence="1">
    <location>
        <begin position="409"/>
        <end position="428"/>
    </location>
</feature>
<feature type="region of interest" description="Disordered" evidence="1">
    <location>
        <begin position="328"/>
        <end position="435"/>
    </location>
</feature>
<feature type="compositionally biased region" description="Polar residues" evidence="1">
    <location>
        <begin position="277"/>
        <end position="289"/>
    </location>
</feature>
<proteinExistence type="predicted"/>
<feature type="compositionally biased region" description="Polar residues" evidence="1">
    <location>
        <begin position="248"/>
        <end position="259"/>
    </location>
</feature>
<accession>A0A7R8WFD9</accession>
<name>A0A7R8WFD9_9CRUS</name>
<reference evidence="2" key="1">
    <citation type="submission" date="2020-11" db="EMBL/GenBank/DDBJ databases">
        <authorList>
            <person name="Tran Van P."/>
        </authorList>
    </citation>
    <scope>NUCLEOTIDE SEQUENCE</scope>
</reference>
<feature type="compositionally biased region" description="Basic and acidic residues" evidence="1">
    <location>
        <begin position="386"/>
        <end position="400"/>
    </location>
</feature>
<feature type="region of interest" description="Disordered" evidence="1">
    <location>
        <begin position="270"/>
        <end position="289"/>
    </location>
</feature>
<protein>
    <submittedName>
        <fullName evidence="2">Uncharacterized protein</fullName>
    </submittedName>
</protein>
<evidence type="ECO:0000256" key="1">
    <source>
        <dbReference type="SAM" id="MobiDB-lite"/>
    </source>
</evidence>
<evidence type="ECO:0000313" key="2">
    <source>
        <dbReference type="EMBL" id="CAD7230667.1"/>
    </source>
</evidence>
<dbReference type="EMBL" id="OB662870">
    <property type="protein sequence ID" value="CAD7230667.1"/>
    <property type="molecule type" value="Genomic_DNA"/>
</dbReference>
<feature type="region of interest" description="Disordered" evidence="1">
    <location>
        <begin position="222"/>
        <end position="264"/>
    </location>
</feature>
<dbReference type="PANTHER" id="PTHR21521:SF0">
    <property type="entry name" value="AMUN, ISOFORM A"/>
    <property type="match status" value="1"/>
</dbReference>
<dbReference type="AlphaFoldDB" id="A0A7R8WFD9"/>
<organism evidence="2">
    <name type="scientific">Cyprideis torosa</name>
    <dbReference type="NCBI Taxonomy" id="163714"/>
    <lineage>
        <taxon>Eukaryota</taxon>
        <taxon>Metazoa</taxon>
        <taxon>Ecdysozoa</taxon>
        <taxon>Arthropoda</taxon>
        <taxon>Crustacea</taxon>
        <taxon>Oligostraca</taxon>
        <taxon>Ostracoda</taxon>
        <taxon>Podocopa</taxon>
        <taxon>Podocopida</taxon>
        <taxon>Cytherocopina</taxon>
        <taxon>Cytheroidea</taxon>
        <taxon>Cytherideidae</taxon>
        <taxon>Cyprideis</taxon>
    </lineage>
</organism>
<sequence length="435" mass="46762">MSTKDPRNFFENGTPAQYDFALSLYNDALRLKAESKNKKPEELKKLDRWYQHDLPKTLSKRGKTESFVNYDELVQCIKWKLARGKFRPRLKELVQMNTPRVVLIETKKAFRCLFKKDDVNAAVQALCNLKGVGPAMASAILAAAAPDRIAFMADECLLAMPDNDGLDYTMKELMNFQEQIGGVANRLNETDPSKKWTPHKVELALWAHSVCAKSDPSLLDPMPSAGEKFIPPGGSSVVDEESCSSVSNALEKNGGSSNDVRYGEGEESMDSLLDEGSMNSSPSSSTALNKNGAYVEEDSNLSVGSAPGLEKADSSCSTSAQILEEVSCDGVSGGGEGSEAVIAVSEPNSREDSSGSREDHVSSSSGLKRSFNETHSEVQGNGTSTGEEHCEDIPSKRSRESPSTTVSEPAPTHHSATASAPSQAAQPTIIEGGQA</sequence>
<gene>
    <name evidence="2" type="ORF">CTOB1V02_LOCUS8525</name>
</gene>
<dbReference type="OrthoDB" id="8249012at2759"/>
<feature type="compositionally biased region" description="Basic and acidic residues" evidence="1">
    <location>
        <begin position="348"/>
        <end position="361"/>
    </location>
</feature>